<dbReference type="PANTHER" id="PTHR22950:SF349">
    <property type="entry name" value="AMINO ACID TRANSPORTER TRANSMEMBRANE DOMAIN-CONTAINING PROTEIN"/>
    <property type="match status" value="1"/>
</dbReference>
<feature type="transmembrane region" description="Helical" evidence="6">
    <location>
        <begin position="394"/>
        <end position="410"/>
    </location>
</feature>
<keyword evidence="2 6" id="KW-0812">Transmembrane</keyword>
<feature type="region of interest" description="Disordered" evidence="5">
    <location>
        <begin position="1"/>
        <end position="47"/>
    </location>
</feature>
<sequence>MTDQDAEANGSPSRERANLLADGSGSGGGLVEMFVPTSPGRGLHHDDDLNEDKHMLSDHFELEDGDSFYSDDGSDLSLEIDGGGDPHGMAVGSATPTQVAINIFISFVGAGLLGLPYAFSRSGWLLGSLSLCAVSSTNVYAMLLLVKCRKRLERQGITGIKGYGDVGREVMGPWGEVLVNVCLVISQAGFATAYLIFIGANIQKVTNGMASRALIIYACVPLLSLLVQFRNMKTLSPFSLIADVANVLGFSCVLFQDFEYYTHDDNIEAVDFRGLIYVTSVCIYSLEGVGLILPLESSCADREGFPRLLKQTITGITILMAVFGTCGYVAFGNQTISPISLNLKGESAAFVQVALCLALYLTYPIMMFPVSDVLENLFLSDSSKPPRRYCPSRTVRVMIVLVTATIAYSLPNFGKFLELVGASICTLLGFILPCYFHLRVFGRKEMKMWELLFNIFIIVVAVFFAFVGTIDAIMKLLEDDDEVIEGNLEL</sequence>
<reference evidence="8" key="1">
    <citation type="submission" date="2023-06" db="EMBL/GenBank/DDBJ databases">
        <title>Survivors Of The Sea: Transcriptome response of Skeletonema marinoi to long-term dormancy.</title>
        <authorList>
            <person name="Pinder M.I.M."/>
            <person name="Kourtchenko O."/>
            <person name="Robertson E.K."/>
            <person name="Larsson T."/>
            <person name="Maumus F."/>
            <person name="Osuna-Cruz C.M."/>
            <person name="Vancaester E."/>
            <person name="Stenow R."/>
            <person name="Vandepoele K."/>
            <person name="Ploug H."/>
            <person name="Bruchert V."/>
            <person name="Godhe A."/>
            <person name="Topel M."/>
        </authorList>
    </citation>
    <scope>NUCLEOTIDE SEQUENCE</scope>
    <source>
        <strain evidence="8">R05AC</strain>
    </source>
</reference>
<feature type="transmembrane region" description="Helical" evidence="6">
    <location>
        <begin position="99"/>
        <end position="119"/>
    </location>
</feature>
<feature type="transmembrane region" description="Helical" evidence="6">
    <location>
        <begin position="209"/>
        <end position="226"/>
    </location>
</feature>
<feature type="transmembrane region" description="Helical" evidence="6">
    <location>
        <begin position="448"/>
        <end position="470"/>
    </location>
</feature>
<name>A0AAD8YFY7_9STRA</name>
<keyword evidence="9" id="KW-1185">Reference proteome</keyword>
<protein>
    <submittedName>
        <fullName evidence="8">Transmembrane amino acid transporter protein</fullName>
    </submittedName>
</protein>
<evidence type="ECO:0000256" key="5">
    <source>
        <dbReference type="SAM" id="MobiDB-lite"/>
    </source>
</evidence>
<evidence type="ECO:0000313" key="9">
    <source>
        <dbReference type="Proteomes" id="UP001224775"/>
    </source>
</evidence>
<dbReference type="PANTHER" id="PTHR22950">
    <property type="entry name" value="AMINO ACID TRANSPORTER"/>
    <property type="match status" value="1"/>
</dbReference>
<feature type="transmembrane region" description="Helical" evidence="6">
    <location>
        <begin position="308"/>
        <end position="331"/>
    </location>
</feature>
<organism evidence="8 9">
    <name type="scientific">Skeletonema marinoi</name>
    <dbReference type="NCBI Taxonomy" id="267567"/>
    <lineage>
        <taxon>Eukaryota</taxon>
        <taxon>Sar</taxon>
        <taxon>Stramenopiles</taxon>
        <taxon>Ochrophyta</taxon>
        <taxon>Bacillariophyta</taxon>
        <taxon>Coscinodiscophyceae</taxon>
        <taxon>Thalassiosirophycidae</taxon>
        <taxon>Thalassiosirales</taxon>
        <taxon>Skeletonemataceae</taxon>
        <taxon>Skeletonema</taxon>
        <taxon>Skeletonema marinoi-dohrnii complex</taxon>
    </lineage>
</organism>
<feature type="transmembrane region" description="Helical" evidence="6">
    <location>
        <begin position="238"/>
        <end position="256"/>
    </location>
</feature>
<gene>
    <name evidence="8" type="ORF">QTG54_004509</name>
</gene>
<keyword evidence="3 6" id="KW-1133">Transmembrane helix</keyword>
<accession>A0AAD8YFY7</accession>
<feature type="domain" description="Amino acid transporter transmembrane" evidence="7">
    <location>
        <begin position="94"/>
        <end position="473"/>
    </location>
</feature>
<feature type="transmembrane region" description="Helical" evidence="6">
    <location>
        <begin position="416"/>
        <end position="436"/>
    </location>
</feature>
<feature type="transmembrane region" description="Helical" evidence="6">
    <location>
        <begin position="177"/>
        <end position="197"/>
    </location>
</feature>
<feature type="transmembrane region" description="Helical" evidence="6">
    <location>
        <begin position="351"/>
        <end position="374"/>
    </location>
</feature>
<dbReference type="Proteomes" id="UP001224775">
    <property type="component" value="Unassembled WGS sequence"/>
</dbReference>
<evidence type="ECO:0000259" key="7">
    <source>
        <dbReference type="Pfam" id="PF01490"/>
    </source>
</evidence>
<feature type="transmembrane region" description="Helical" evidence="6">
    <location>
        <begin position="125"/>
        <end position="146"/>
    </location>
</feature>
<evidence type="ECO:0000256" key="3">
    <source>
        <dbReference type="ARBA" id="ARBA00022989"/>
    </source>
</evidence>
<keyword evidence="4 6" id="KW-0472">Membrane</keyword>
<feature type="transmembrane region" description="Helical" evidence="6">
    <location>
        <begin position="276"/>
        <end position="296"/>
    </location>
</feature>
<dbReference type="Pfam" id="PF01490">
    <property type="entry name" value="Aa_trans"/>
    <property type="match status" value="1"/>
</dbReference>
<dbReference type="GO" id="GO:0015179">
    <property type="term" value="F:L-amino acid transmembrane transporter activity"/>
    <property type="evidence" value="ECO:0007669"/>
    <property type="project" value="TreeGrafter"/>
</dbReference>
<dbReference type="EMBL" id="JATAAI010000006">
    <property type="protein sequence ID" value="KAK1745218.1"/>
    <property type="molecule type" value="Genomic_DNA"/>
</dbReference>
<evidence type="ECO:0000313" key="8">
    <source>
        <dbReference type="EMBL" id="KAK1745218.1"/>
    </source>
</evidence>
<evidence type="ECO:0000256" key="1">
    <source>
        <dbReference type="ARBA" id="ARBA00004141"/>
    </source>
</evidence>
<evidence type="ECO:0000256" key="4">
    <source>
        <dbReference type="ARBA" id="ARBA00023136"/>
    </source>
</evidence>
<evidence type="ECO:0000256" key="2">
    <source>
        <dbReference type="ARBA" id="ARBA00022692"/>
    </source>
</evidence>
<comment type="subcellular location">
    <subcellularLocation>
        <location evidence="1">Membrane</location>
        <topology evidence="1">Multi-pass membrane protein</topology>
    </subcellularLocation>
</comment>
<dbReference type="InterPro" id="IPR013057">
    <property type="entry name" value="AA_transpt_TM"/>
</dbReference>
<comment type="caution">
    <text evidence="8">The sequence shown here is derived from an EMBL/GenBank/DDBJ whole genome shotgun (WGS) entry which is preliminary data.</text>
</comment>
<dbReference type="GO" id="GO:0005774">
    <property type="term" value="C:vacuolar membrane"/>
    <property type="evidence" value="ECO:0007669"/>
    <property type="project" value="TreeGrafter"/>
</dbReference>
<dbReference type="AlphaFoldDB" id="A0AAD8YFY7"/>
<proteinExistence type="predicted"/>
<evidence type="ECO:0000256" key="6">
    <source>
        <dbReference type="SAM" id="Phobius"/>
    </source>
</evidence>